<evidence type="ECO:0000313" key="1">
    <source>
        <dbReference type="Proteomes" id="UP000504606"/>
    </source>
</evidence>
<dbReference type="GeneID" id="127749220"/>
<keyword evidence="1" id="KW-1185">Reference proteome</keyword>
<evidence type="ECO:0000313" key="2">
    <source>
        <dbReference type="RefSeq" id="XP_052122502.1"/>
    </source>
</evidence>
<dbReference type="OrthoDB" id="124789at2759"/>
<organism evidence="1 2">
    <name type="scientific">Frankliniella occidentalis</name>
    <name type="common">Western flower thrips</name>
    <name type="synonym">Euthrips occidentalis</name>
    <dbReference type="NCBI Taxonomy" id="133901"/>
    <lineage>
        <taxon>Eukaryota</taxon>
        <taxon>Metazoa</taxon>
        <taxon>Ecdysozoa</taxon>
        <taxon>Arthropoda</taxon>
        <taxon>Hexapoda</taxon>
        <taxon>Insecta</taxon>
        <taxon>Pterygota</taxon>
        <taxon>Neoptera</taxon>
        <taxon>Paraneoptera</taxon>
        <taxon>Thysanoptera</taxon>
        <taxon>Terebrantia</taxon>
        <taxon>Thripoidea</taxon>
        <taxon>Thripidae</taxon>
        <taxon>Frankliniella</taxon>
    </lineage>
</organism>
<dbReference type="PANTHER" id="PTHR31569:SF4">
    <property type="entry name" value="SWIM-TYPE DOMAIN-CONTAINING PROTEIN"/>
    <property type="match status" value="1"/>
</dbReference>
<protein>
    <submittedName>
        <fullName evidence="2">Uncharacterized protein LOC127749220</fullName>
    </submittedName>
</protein>
<dbReference type="AlphaFoldDB" id="A0A9C6U3N1"/>
<dbReference type="InterPro" id="IPR052579">
    <property type="entry name" value="Zinc_finger_SWIM"/>
</dbReference>
<sequence length="254" mass="29118">MAAFREGINIELALQVKTIIIDKEPSEISAISVVFPDTAIQLCSFHVSRVLNDKTSKEPEAKPTIYQLRGTIENTEFQNLVKELEVKSSPTFFPYFEENWINCPQGWGNRDKMKSITFGNTTTNRVENHSSKIKMVLNCHSTLSEVIEKLLEIVKNKDEDVLYRDVIENLKDTARNFGVGTPSLASNTNPVLKQILQDLTKFSAKLQIWEHDSAPDEEEMAYYDSTESECCCLLFWSFELPCRHIYQKRRQAGL</sequence>
<accession>A0A9C6U3N1</accession>
<gene>
    <name evidence="2" type="primary">LOC127749220</name>
</gene>
<dbReference type="KEGG" id="foc:127749220"/>
<dbReference type="Proteomes" id="UP000504606">
    <property type="component" value="Unplaced"/>
</dbReference>
<name>A0A9C6U3N1_FRAOC</name>
<reference evidence="2" key="1">
    <citation type="submission" date="2025-08" db="UniProtKB">
        <authorList>
            <consortium name="RefSeq"/>
        </authorList>
    </citation>
    <scope>IDENTIFICATION</scope>
    <source>
        <tissue evidence="2">Whole organism</tissue>
    </source>
</reference>
<proteinExistence type="predicted"/>
<dbReference type="RefSeq" id="XP_052122502.1">
    <property type="nucleotide sequence ID" value="XM_052266542.1"/>
</dbReference>
<dbReference type="PANTHER" id="PTHR31569">
    <property type="entry name" value="SWIM-TYPE DOMAIN-CONTAINING PROTEIN"/>
    <property type="match status" value="1"/>
</dbReference>